<dbReference type="AlphaFoldDB" id="A0A4V1ISM4"/>
<reference evidence="3" key="1">
    <citation type="journal article" date="2018" name="Nat. Microbiol.">
        <title>Leveraging single-cell genomics to expand the fungal tree of life.</title>
        <authorList>
            <person name="Ahrendt S.R."/>
            <person name="Quandt C.A."/>
            <person name="Ciobanu D."/>
            <person name="Clum A."/>
            <person name="Salamov A."/>
            <person name="Andreopoulos B."/>
            <person name="Cheng J.F."/>
            <person name="Woyke T."/>
            <person name="Pelin A."/>
            <person name="Henrissat B."/>
            <person name="Reynolds N.K."/>
            <person name="Benny G.L."/>
            <person name="Smith M.E."/>
            <person name="James T.Y."/>
            <person name="Grigoriev I.V."/>
        </authorList>
    </citation>
    <scope>NUCLEOTIDE SEQUENCE [LARGE SCALE GENOMIC DNA]</scope>
</reference>
<feature type="compositionally biased region" description="Low complexity" evidence="1">
    <location>
        <begin position="630"/>
        <end position="644"/>
    </location>
</feature>
<feature type="compositionally biased region" description="Polar residues" evidence="1">
    <location>
        <begin position="404"/>
        <end position="415"/>
    </location>
</feature>
<feature type="compositionally biased region" description="Low complexity" evidence="1">
    <location>
        <begin position="142"/>
        <end position="153"/>
    </location>
</feature>
<feature type="compositionally biased region" description="Pro residues" evidence="1">
    <location>
        <begin position="662"/>
        <end position="672"/>
    </location>
</feature>
<feature type="compositionally biased region" description="Low complexity" evidence="1">
    <location>
        <begin position="494"/>
        <end position="516"/>
    </location>
</feature>
<feature type="region of interest" description="Disordered" evidence="1">
    <location>
        <begin position="1"/>
        <end position="34"/>
    </location>
</feature>
<dbReference type="Proteomes" id="UP000269721">
    <property type="component" value="Unassembled WGS sequence"/>
</dbReference>
<dbReference type="EMBL" id="KZ994023">
    <property type="protein sequence ID" value="RKO94067.1"/>
    <property type="molecule type" value="Genomic_DNA"/>
</dbReference>
<gene>
    <name evidence="2" type="ORF">BDK51DRAFT_41949</name>
</gene>
<feature type="region of interest" description="Disordered" evidence="1">
    <location>
        <begin position="332"/>
        <end position="644"/>
    </location>
</feature>
<feature type="compositionally biased region" description="Polar residues" evidence="1">
    <location>
        <begin position="276"/>
        <end position="297"/>
    </location>
</feature>
<accession>A0A4V1ISM4</accession>
<name>A0A4V1ISM4_9FUNG</name>
<feature type="region of interest" description="Disordered" evidence="1">
    <location>
        <begin position="51"/>
        <end position="98"/>
    </location>
</feature>
<evidence type="ECO:0000313" key="3">
    <source>
        <dbReference type="Proteomes" id="UP000269721"/>
    </source>
</evidence>
<keyword evidence="3" id="KW-1185">Reference proteome</keyword>
<evidence type="ECO:0000313" key="2">
    <source>
        <dbReference type="EMBL" id="RKO94067.1"/>
    </source>
</evidence>
<feature type="compositionally biased region" description="Low complexity" evidence="1">
    <location>
        <begin position="577"/>
        <end position="596"/>
    </location>
</feature>
<feature type="region of interest" description="Disordered" evidence="1">
    <location>
        <begin position="139"/>
        <end position="204"/>
    </location>
</feature>
<feature type="region of interest" description="Disordered" evidence="1">
    <location>
        <begin position="662"/>
        <end position="923"/>
    </location>
</feature>
<organism evidence="2 3">
    <name type="scientific">Blyttiomyces helicus</name>
    <dbReference type="NCBI Taxonomy" id="388810"/>
    <lineage>
        <taxon>Eukaryota</taxon>
        <taxon>Fungi</taxon>
        <taxon>Fungi incertae sedis</taxon>
        <taxon>Chytridiomycota</taxon>
        <taxon>Chytridiomycota incertae sedis</taxon>
        <taxon>Chytridiomycetes</taxon>
        <taxon>Chytridiomycetes incertae sedis</taxon>
        <taxon>Blyttiomyces</taxon>
    </lineage>
</organism>
<proteinExistence type="predicted"/>
<feature type="compositionally biased region" description="Polar residues" evidence="1">
    <location>
        <begin position="775"/>
        <end position="797"/>
    </location>
</feature>
<feature type="compositionally biased region" description="Basic and acidic residues" evidence="1">
    <location>
        <begin position="256"/>
        <end position="270"/>
    </location>
</feature>
<feature type="region of interest" description="Disordered" evidence="1">
    <location>
        <begin position="221"/>
        <end position="319"/>
    </location>
</feature>
<feature type="region of interest" description="Disordered" evidence="1">
    <location>
        <begin position="965"/>
        <end position="998"/>
    </location>
</feature>
<sequence>MRVQPQPPTPVANSDVPQAPEVRGEQPAASTDISSLGFKSKFAMFEVASTPILPSSTAGPRSKGDPGSVVKPGTSADAGVLTGTAGRRPPPTRSAGPEVEVGGVAAAWKARAEQHVAPPAAADPPAALKAKIDWGSASKLGAPANPATPAANAGRKPIPPQLTGPERGASEAVGAAPAWKRVEQDASSIPAMEPISSFDAAPRSEGDLGAAFKLAEMTATDAGASTGMVGRSWSANAASKAERKEMDVGAIGKVMTSRDQEAGGGGEKKAAGVLSSRPTPQGANEAPGTNTASSPKSTRTDTDRRGTFTGTLAAEGSRAEFLAQLKKSLEGNISMPKGATGAGQSAALRVARQNSFPTQDETPDEPPARSEINSPAPASPVGKTKGPKVPLLSLSFGRKKQHESGSLHSPTSAVTPSPLPREIAHDVSYNDRPPSPRIPQSPQILIQSPRIGPAKRTADSSAEIPSSPRIPSSPAISMPPFRLPVNQKSSASTLSDLDVPSSPKSSLSLADSLPASRQASVKRPDPFSSDTINAAPPSRQISVKRPDSPSSDGTESAQERLGANSRTSWQNKRSSLEEPSSPSPRGRSPTRTNSRTKSAFFDRLELIATAPAPSLPQKPRSPGLRRKAAQPEAAFAATPAHPARPFVKAKSAAGVYIEIIPPAPAGMTPPPPPKDRHAARGHRKELSAPESRPAIAIHEIVGSRVKVGEPDVVKPRWPASEKRDSATACSSAPEKDDKEHSSAGPKLAPKNRPHVYGSMPLMEGIASSIEAVSSPEKSTTGTKRSDKSTSVYASLTSLHMKAGQSDLEKEPGSPGTKKPSPKRMSSLPQLDIGQAPADREIVVGLPSAKVSEKGQPANLTIAQASPEKDGDEANRSWTVNPHDEPSHPMRKFFGMMPSPKREKAQLSSPVATAPPKELGAANDGSGAVYVGGRGIRAQGASIPIMLAVRNSDLSEALEKRRKIQGGVGQNFQIYGARGGKGGPPVPPLNRKPRRGKTL</sequence>
<evidence type="ECO:0000256" key="1">
    <source>
        <dbReference type="SAM" id="MobiDB-lite"/>
    </source>
</evidence>
<feature type="compositionally biased region" description="Basic and acidic residues" evidence="1">
    <location>
        <begin position="706"/>
        <end position="725"/>
    </location>
</feature>
<feature type="compositionally biased region" description="Low complexity" evidence="1">
    <location>
        <begin position="460"/>
        <end position="480"/>
    </location>
</feature>
<protein>
    <submittedName>
        <fullName evidence="2">Uncharacterized protein</fullName>
    </submittedName>
</protein>
<feature type="compositionally biased region" description="Low complexity" evidence="1">
    <location>
        <begin position="440"/>
        <end position="451"/>
    </location>
</feature>
<feature type="compositionally biased region" description="Pro residues" evidence="1">
    <location>
        <begin position="1"/>
        <end position="10"/>
    </location>
</feature>